<dbReference type="OrthoDB" id="2663902at2"/>
<dbReference type="Proteomes" id="UP000076796">
    <property type="component" value="Unassembled WGS sequence"/>
</dbReference>
<feature type="region of interest" description="Disordered" evidence="1">
    <location>
        <begin position="80"/>
        <end position="106"/>
    </location>
</feature>
<keyword evidence="3" id="KW-1185">Reference proteome</keyword>
<protein>
    <submittedName>
        <fullName evidence="2">Uncharacterized protein</fullName>
    </submittedName>
</protein>
<dbReference type="GeneID" id="97552569"/>
<reference evidence="2" key="1">
    <citation type="journal article" date="2016" name="Genome Announc.">
        <title>Draft genomes of two strains of Paenibacillus glucanolyticus with capability to degrade lignocellulose.</title>
        <authorList>
            <person name="Mathews S.L."/>
            <person name="Pawlak J."/>
            <person name="Grunden A.M."/>
        </authorList>
    </citation>
    <scope>NUCLEOTIDE SEQUENCE [LARGE SCALE GENOMIC DNA]</scope>
    <source>
        <strain evidence="2">SLM1</strain>
    </source>
</reference>
<sequence>MAQRDQLTITIEKGSQRFSLTSPLGGIGRFVVVVNDQFTNAPNTTQIASGAGKSSAAGSNAAINSPHTFQQESIGAGGIAKNLGLKDPRDHSSKHRSKRGRHKQLQKEVVFVINKQVAKLPSRGSSASATQIASGAGKYSTGGTNAAIDSKGTRQQQAVGGGAGGKAINKEVKKHGRIHKHHSYSGRKAY</sequence>
<organism evidence="2 3">
    <name type="scientific">Paenibacillus glucanolyticus</name>
    <dbReference type="NCBI Taxonomy" id="59843"/>
    <lineage>
        <taxon>Bacteria</taxon>
        <taxon>Bacillati</taxon>
        <taxon>Bacillota</taxon>
        <taxon>Bacilli</taxon>
        <taxon>Bacillales</taxon>
        <taxon>Paenibacillaceae</taxon>
        <taxon>Paenibacillus</taxon>
    </lineage>
</organism>
<proteinExistence type="predicted"/>
<evidence type="ECO:0000313" key="3">
    <source>
        <dbReference type="Proteomes" id="UP000076796"/>
    </source>
</evidence>
<accession>A0A163IMN0</accession>
<feature type="compositionally biased region" description="Basic residues" evidence="1">
    <location>
        <begin position="92"/>
        <end position="104"/>
    </location>
</feature>
<gene>
    <name evidence="2" type="ORF">AWU65_08915</name>
</gene>
<dbReference type="RefSeq" id="WP_063478112.1">
    <property type="nucleotide sequence ID" value="NZ_CP147845.1"/>
</dbReference>
<name>A0A163IMN0_9BACL</name>
<feature type="region of interest" description="Disordered" evidence="1">
    <location>
        <begin position="147"/>
        <end position="190"/>
    </location>
</feature>
<dbReference type="EMBL" id="LWMH01000001">
    <property type="protein sequence ID" value="KZS46032.1"/>
    <property type="molecule type" value="Genomic_DNA"/>
</dbReference>
<evidence type="ECO:0000256" key="1">
    <source>
        <dbReference type="SAM" id="MobiDB-lite"/>
    </source>
</evidence>
<feature type="compositionally biased region" description="Basic residues" evidence="1">
    <location>
        <begin position="172"/>
        <end position="190"/>
    </location>
</feature>
<comment type="caution">
    <text evidence="2">The sequence shown here is derived from an EMBL/GenBank/DDBJ whole genome shotgun (WGS) entry which is preliminary data.</text>
</comment>
<feature type="region of interest" description="Disordered" evidence="1">
    <location>
        <begin position="123"/>
        <end position="142"/>
    </location>
</feature>
<evidence type="ECO:0000313" key="2">
    <source>
        <dbReference type="EMBL" id="KZS46032.1"/>
    </source>
</evidence>
<dbReference type="AlphaFoldDB" id="A0A163IMN0"/>
<feature type="compositionally biased region" description="Polar residues" evidence="1">
    <location>
        <begin position="123"/>
        <end position="133"/>
    </location>
</feature>